<organism evidence="2 3">
    <name type="scientific">Agromyces bracchium</name>
    <dbReference type="NCBI Taxonomy" id="88376"/>
    <lineage>
        <taxon>Bacteria</taxon>
        <taxon>Bacillati</taxon>
        <taxon>Actinomycetota</taxon>
        <taxon>Actinomycetes</taxon>
        <taxon>Micrococcales</taxon>
        <taxon>Microbacteriaceae</taxon>
        <taxon>Agromyces</taxon>
    </lineage>
</organism>
<dbReference type="Proteomes" id="UP000433071">
    <property type="component" value="Unassembled WGS sequence"/>
</dbReference>
<evidence type="ECO:0000313" key="3">
    <source>
        <dbReference type="Proteomes" id="UP000433071"/>
    </source>
</evidence>
<protein>
    <submittedName>
        <fullName evidence="2">Cupin domain-containing protein</fullName>
    </submittedName>
</protein>
<name>A0A6I3MBI0_9MICO</name>
<evidence type="ECO:0000313" key="2">
    <source>
        <dbReference type="EMBL" id="MTH69492.1"/>
    </source>
</evidence>
<sequence>MTTPAFPGATSVSALEVYDGVAPDGLAGGTPHLHLVSTEAYLVVAGRGSLHTIDGAGIFDERALAPGDLVWFAPGVIHRAINDGGLEVRVIMQNAGLPEAGDAVMTFPDDVLADAERYADAARLPGPEASDADRLAAAHARRDLAVEGYLALFHDDGDGTVDPDRLARLHARAAELARPRVADWRARWEAGALAVARETGHRLDALASGGDPGLGEARVAEASVAPAFGMCGRLQRYDTSIDPDIVPHIDPLGGAR</sequence>
<keyword evidence="3" id="KW-1185">Reference proteome</keyword>
<dbReference type="Gene3D" id="2.60.120.10">
    <property type="entry name" value="Jelly Rolls"/>
    <property type="match status" value="1"/>
</dbReference>
<dbReference type="InterPro" id="IPR014710">
    <property type="entry name" value="RmlC-like_jellyroll"/>
</dbReference>
<proteinExistence type="predicted"/>
<accession>A0A6I3MBI0</accession>
<feature type="domain" description="Cupin type-2" evidence="1">
    <location>
        <begin position="28"/>
        <end position="92"/>
    </location>
</feature>
<dbReference type="EMBL" id="WMLB01000033">
    <property type="protein sequence ID" value="MTH69492.1"/>
    <property type="molecule type" value="Genomic_DNA"/>
</dbReference>
<dbReference type="InterPro" id="IPR013096">
    <property type="entry name" value="Cupin_2"/>
</dbReference>
<dbReference type="InterPro" id="IPR011051">
    <property type="entry name" value="RmlC_Cupin_sf"/>
</dbReference>
<dbReference type="AlphaFoldDB" id="A0A6I3MBI0"/>
<dbReference type="Pfam" id="PF07883">
    <property type="entry name" value="Cupin_2"/>
    <property type="match status" value="1"/>
</dbReference>
<comment type="caution">
    <text evidence="2">The sequence shown here is derived from an EMBL/GenBank/DDBJ whole genome shotgun (WGS) entry which is preliminary data.</text>
</comment>
<dbReference type="RefSeq" id="WP_328289197.1">
    <property type="nucleotide sequence ID" value="NZ_BAAAIB010000002.1"/>
</dbReference>
<reference evidence="2 3" key="1">
    <citation type="submission" date="2019-11" db="EMBL/GenBank/DDBJ databases">
        <title>Agromyces kandeliae sp. nov., isolated from mangrove soil.</title>
        <authorList>
            <person name="Wang R."/>
        </authorList>
    </citation>
    <scope>NUCLEOTIDE SEQUENCE [LARGE SCALE GENOMIC DNA]</scope>
    <source>
        <strain evidence="2 3">JCM 11433</strain>
    </source>
</reference>
<dbReference type="SUPFAM" id="SSF51182">
    <property type="entry name" value="RmlC-like cupins"/>
    <property type="match status" value="1"/>
</dbReference>
<evidence type="ECO:0000259" key="1">
    <source>
        <dbReference type="Pfam" id="PF07883"/>
    </source>
</evidence>
<gene>
    <name evidence="2" type="ORF">GJ743_14060</name>
</gene>